<dbReference type="InterPro" id="IPR009057">
    <property type="entry name" value="Homeodomain-like_sf"/>
</dbReference>
<name>A0A7I7NVK0_9MYCO</name>
<dbReference type="GO" id="GO:0003700">
    <property type="term" value="F:DNA-binding transcription factor activity"/>
    <property type="evidence" value="ECO:0007669"/>
    <property type="project" value="TreeGrafter"/>
</dbReference>
<evidence type="ECO:0000313" key="5">
    <source>
        <dbReference type="EMBL" id="BBY00706.1"/>
    </source>
</evidence>
<dbReference type="Gene3D" id="1.10.357.10">
    <property type="entry name" value="Tetracycline Repressor, domain 2"/>
    <property type="match status" value="1"/>
</dbReference>
<proteinExistence type="predicted"/>
<feature type="domain" description="HTH tetR-type" evidence="4">
    <location>
        <begin position="63"/>
        <end position="123"/>
    </location>
</feature>
<feature type="DNA-binding region" description="H-T-H motif" evidence="2">
    <location>
        <begin position="86"/>
        <end position="105"/>
    </location>
</feature>
<dbReference type="InterPro" id="IPR001647">
    <property type="entry name" value="HTH_TetR"/>
</dbReference>
<dbReference type="PRINTS" id="PR00455">
    <property type="entry name" value="HTHTETR"/>
</dbReference>
<sequence>MTGSAQLGPLCERLSGWAARNLHGSWPDSGRYDSAIMAGSRNGAPRYCVRMSGSGVKRVRDKDGKQRALMEAATEVFAEQGFDAAATKEIARRAGCSEAMLFHYFGDKQGIFEQVVSRQIAEAVTESEDKVMEALPNEFVEFVEQLFETRLHRGHGTVPGWDIAGRALSDPSFSMRVMRPNHEHRVSVIAEGVAHYQDLGQVTPDVDPATVAELLANFTIFTATVGPRWFGTAEADVRTQIKVGARIFADGVRPSSPRKVIKRSTGRRPRSRSGA</sequence>
<dbReference type="SUPFAM" id="SSF46689">
    <property type="entry name" value="Homeodomain-like"/>
    <property type="match status" value="1"/>
</dbReference>
<feature type="region of interest" description="Disordered" evidence="3">
    <location>
        <begin position="254"/>
        <end position="275"/>
    </location>
</feature>
<evidence type="ECO:0000256" key="2">
    <source>
        <dbReference type="PROSITE-ProRule" id="PRU00335"/>
    </source>
</evidence>
<evidence type="ECO:0000256" key="1">
    <source>
        <dbReference type="ARBA" id="ARBA00023125"/>
    </source>
</evidence>
<dbReference type="InterPro" id="IPR050109">
    <property type="entry name" value="HTH-type_TetR-like_transc_reg"/>
</dbReference>
<dbReference type="PANTHER" id="PTHR30055:SF226">
    <property type="entry name" value="HTH-TYPE TRANSCRIPTIONAL REGULATOR PKSA"/>
    <property type="match status" value="1"/>
</dbReference>
<dbReference type="Pfam" id="PF00440">
    <property type="entry name" value="TetR_N"/>
    <property type="match status" value="1"/>
</dbReference>
<dbReference type="PANTHER" id="PTHR30055">
    <property type="entry name" value="HTH-TYPE TRANSCRIPTIONAL REGULATOR RUTR"/>
    <property type="match status" value="1"/>
</dbReference>
<accession>A0A7I7NVK0</accession>
<dbReference type="AlphaFoldDB" id="A0A7I7NVK0"/>
<dbReference type="EMBL" id="AP022582">
    <property type="protein sequence ID" value="BBY00706.1"/>
    <property type="molecule type" value="Genomic_DNA"/>
</dbReference>
<dbReference type="PROSITE" id="PS50977">
    <property type="entry name" value="HTH_TETR_2"/>
    <property type="match status" value="1"/>
</dbReference>
<evidence type="ECO:0000256" key="3">
    <source>
        <dbReference type="SAM" id="MobiDB-lite"/>
    </source>
</evidence>
<feature type="compositionally biased region" description="Basic residues" evidence="3">
    <location>
        <begin position="259"/>
        <end position="275"/>
    </location>
</feature>
<dbReference type="GO" id="GO:0000976">
    <property type="term" value="F:transcription cis-regulatory region binding"/>
    <property type="evidence" value="ECO:0007669"/>
    <property type="project" value="TreeGrafter"/>
</dbReference>
<dbReference type="KEGG" id="mseo:MSEO_12050"/>
<organism evidence="5 6">
    <name type="scientific">Mycobacterium seoulense</name>
    <dbReference type="NCBI Taxonomy" id="386911"/>
    <lineage>
        <taxon>Bacteria</taxon>
        <taxon>Bacillati</taxon>
        <taxon>Actinomycetota</taxon>
        <taxon>Actinomycetes</taxon>
        <taxon>Mycobacteriales</taxon>
        <taxon>Mycobacteriaceae</taxon>
        <taxon>Mycobacterium</taxon>
    </lineage>
</organism>
<evidence type="ECO:0000259" key="4">
    <source>
        <dbReference type="PROSITE" id="PS50977"/>
    </source>
</evidence>
<gene>
    <name evidence="5" type="ORF">MSEO_12050</name>
</gene>
<keyword evidence="1 2" id="KW-0238">DNA-binding</keyword>
<dbReference type="Proteomes" id="UP000466632">
    <property type="component" value="Chromosome"/>
</dbReference>
<protein>
    <recommendedName>
        <fullName evidence="4">HTH tetR-type domain-containing protein</fullName>
    </recommendedName>
</protein>
<keyword evidence="6" id="KW-1185">Reference proteome</keyword>
<evidence type="ECO:0000313" key="6">
    <source>
        <dbReference type="Proteomes" id="UP000466632"/>
    </source>
</evidence>
<reference evidence="5 6" key="1">
    <citation type="journal article" date="2019" name="Emerg. Microbes Infect.">
        <title>Comprehensive subspecies identification of 175 nontuberculous mycobacteria species based on 7547 genomic profiles.</title>
        <authorList>
            <person name="Matsumoto Y."/>
            <person name="Kinjo T."/>
            <person name="Motooka D."/>
            <person name="Nabeya D."/>
            <person name="Jung N."/>
            <person name="Uechi K."/>
            <person name="Horii T."/>
            <person name="Iida T."/>
            <person name="Fujita J."/>
            <person name="Nakamura S."/>
        </authorList>
    </citation>
    <scope>NUCLEOTIDE SEQUENCE [LARGE SCALE GENOMIC DNA]</scope>
    <source>
        <strain evidence="5 6">JCM 16018</strain>
    </source>
</reference>